<evidence type="ECO:0000313" key="5">
    <source>
        <dbReference type="Proteomes" id="UP000283701"/>
    </source>
</evidence>
<dbReference type="EMBL" id="QRHP01000044">
    <property type="protein sequence ID" value="RHF80053.1"/>
    <property type="molecule type" value="Genomic_DNA"/>
</dbReference>
<dbReference type="AlphaFoldDB" id="A0A174DF94"/>
<accession>A0A174DF94</accession>
<dbReference type="Proteomes" id="UP000283701">
    <property type="component" value="Unassembled WGS sequence"/>
</dbReference>
<name>A0A174DF94_9FIRM</name>
<proteinExistence type="predicted"/>
<dbReference type="Proteomes" id="UP000286271">
    <property type="component" value="Unassembled WGS sequence"/>
</dbReference>
<evidence type="ECO:0000313" key="2">
    <source>
        <dbReference type="EMBL" id="RHE89694.1"/>
    </source>
</evidence>
<organism evidence="1 4">
    <name type="scientific">Roseburia inulinivorans</name>
    <dbReference type="NCBI Taxonomy" id="360807"/>
    <lineage>
        <taxon>Bacteria</taxon>
        <taxon>Bacillati</taxon>
        <taxon>Bacillota</taxon>
        <taxon>Clostridia</taxon>
        <taxon>Lachnospirales</taxon>
        <taxon>Lachnospiraceae</taxon>
        <taxon>Roseburia</taxon>
    </lineage>
</organism>
<reference evidence="5 6" key="2">
    <citation type="submission" date="2018-08" db="EMBL/GenBank/DDBJ databases">
        <title>A genome reference for cultivated species of the human gut microbiota.</title>
        <authorList>
            <person name="Zou Y."/>
            <person name="Xue W."/>
            <person name="Luo G."/>
        </authorList>
    </citation>
    <scope>NUCLEOTIDE SEQUENCE [LARGE SCALE GENOMIC DNA]</scope>
    <source>
        <strain evidence="3 5">AM23-23AC</strain>
        <strain evidence="2 6">AM27-11</strain>
    </source>
</reference>
<evidence type="ECO:0000313" key="1">
    <source>
        <dbReference type="EMBL" id="CUO23857.1"/>
    </source>
</evidence>
<dbReference type="EMBL" id="CYYR01000019">
    <property type="protein sequence ID" value="CUO23857.1"/>
    <property type="molecule type" value="Genomic_DNA"/>
</dbReference>
<evidence type="ECO:0000313" key="4">
    <source>
        <dbReference type="Proteomes" id="UP000095395"/>
    </source>
</evidence>
<reference evidence="1 4" key="1">
    <citation type="submission" date="2015-09" db="EMBL/GenBank/DDBJ databases">
        <authorList>
            <consortium name="Pathogen Informatics"/>
        </authorList>
    </citation>
    <scope>NUCLEOTIDE SEQUENCE [LARGE SCALE GENOMIC DNA]</scope>
    <source>
        <strain evidence="1 4">2789STDY5608835</strain>
    </source>
</reference>
<dbReference type="Proteomes" id="UP000095395">
    <property type="component" value="Unassembled WGS sequence"/>
</dbReference>
<gene>
    <name evidence="3" type="ORF">DW654_17285</name>
    <name evidence="2" type="ORF">DW707_18055</name>
    <name evidence="1" type="ORF">ERS852392_02564</name>
</gene>
<evidence type="ECO:0008006" key="7">
    <source>
        <dbReference type="Google" id="ProtNLM"/>
    </source>
</evidence>
<evidence type="ECO:0000313" key="6">
    <source>
        <dbReference type="Proteomes" id="UP000286271"/>
    </source>
</evidence>
<sequence length="425" mass="48283">MILNRTRVEMIQNIDVSNIGWCNEAVIFHVINGKGSFTHRISEEDDEYDFYSQLLLNGKPIIQAKYPICPTCSGMLATGYGIENIDSPELKRVREVMNSDYQGISKSFEKIKPLLGMLTSGYYVLADAKLFPTDGQGNFFYSVPNELTPNEATCSEYYDSHLYSVAGGFPAYIYPTQKAELIKEERVDEYVQKFQTSKNPPRGLAYYEEGFVCALLDGHHKACAASVLGKSLSCLTIISPDSFRWADGTKYNEGNTLISKVGFAGIEVEVEKGTKLKDYQPLKGFKEKKFPIPVYNITGRKFSDRYLTCYPTIHSLAAIITAEIDIQGDVVEYAKKLISIRNEDNVFKLSRLMAYLYDLRSEGGHTIAKLVMDNEDDYLPRLPLESAIKILLLYHNDETEQYMINYLVNHTPKDEAWDLVNSYWE</sequence>
<protein>
    <recommendedName>
        <fullName evidence="7">Cytoplasmic protein</fullName>
    </recommendedName>
</protein>
<evidence type="ECO:0000313" key="3">
    <source>
        <dbReference type="EMBL" id="RHF80053.1"/>
    </source>
</evidence>
<dbReference type="RefSeq" id="WP_055302503.1">
    <property type="nucleotide sequence ID" value="NZ_CYYR01000019.1"/>
</dbReference>
<dbReference type="EMBL" id="QSKW01000061">
    <property type="protein sequence ID" value="RHE89694.1"/>
    <property type="molecule type" value="Genomic_DNA"/>
</dbReference>